<dbReference type="RefSeq" id="WP_150063758.1">
    <property type="nucleotide sequence ID" value="NZ_JACHII010000023.1"/>
</dbReference>
<keyword evidence="7" id="KW-1185">Reference proteome</keyword>
<reference evidence="6 7" key="1">
    <citation type="submission" date="2019-09" db="EMBL/GenBank/DDBJ databases">
        <title>Genome sequence of Roseospira marina, one of the more divergent members of the non-sulfur purple photosynthetic bacterial family, the Rhodospirillaceae.</title>
        <authorList>
            <person name="Meyer T."/>
            <person name="Kyndt J."/>
        </authorList>
    </citation>
    <scope>NUCLEOTIDE SEQUENCE [LARGE SCALE GENOMIC DNA]</scope>
    <source>
        <strain evidence="6 7">DSM 15113</strain>
    </source>
</reference>
<proteinExistence type="predicted"/>
<dbReference type="PIRSF" id="PIRSF039012">
    <property type="entry name" value="ASP"/>
    <property type="match status" value="1"/>
</dbReference>
<dbReference type="NCBIfam" id="TIGR02994">
    <property type="entry name" value="ectoine_eutE"/>
    <property type="match status" value="1"/>
</dbReference>
<dbReference type="AlphaFoldDB" id="A0A5M6I7J9"/>
<keyword evidence="2" id="KW-0479">Metal-binding</keyword>
<name>A0A5M6I7J9_9PROT</name>
<dbReference type="EMBL" id="VWPJ01000023">
    <property type="protein sequence ID" value="KAA5604102.1"/>
    <property type="molecule type" value="Genomic_DNA"/>
</dbReference>
<evidence type="ECO:0000259" key="5">
    <source>
        <dbReference type="Pfam" id="PF24827"/>
    </source>
</evidence>
<comment type="cofactor">
    <cofactor evidence="1">
        <name>Zn(2+)</name>
        <dbReference type="ChEBI" id="CHEBI:29105"/>
    </cofactor>
</comment>
<dbReference type="GO" id="GO:0016811">
    <property type="term" value="F:hydrolase activity, acting on carbon-nitrogen (but not peptide) bonds, in linear amides"/>
    <property type="evidence" value="ECO:0007669"/>
    <property type="project" value="InterPro"/>
</dbReference>
<dbReference type="PANTHER" id="PTHR37326:SF1">
    <property type="entry name" value="BLL3975 PROTEIN"/>
    <property type="match status" value="1"/>
</dbReference>
<dbReference type="InterPro" id="IPR043795">
    <property type="entry name" value="N-alpha-Ac-DABA-like"/>
</dbReference>
<dbReference type="GO" id="GO:0046872">
    <property type="term" value="F:metal ion binding"/>
    <property type="evidence" value="ECO:0007669"/>
    <property type="project" value="UniProtKB-KW"/>
</dbReference>
<dbReference type="OrthoDB" id="9782876at2"/>
<keyword evidence="4" id="KW-0862">Zinc</keyword>
<dbReference type="InterPro" id="IPR014336">
    <property type="entry name" value="DoeB"/>
</dbReference>
<dbReference type="CDD" id="cd06252">
    <property type="entry name" value="M14_ASTE_ASPA-like"/>
    <property type="match status" value="1"/>
</dbReference>
<sequence>MSLMYEKPTTIDPTVDFDTDGRHHGYLRLPWSRDDSAWGNIMIPVCVLRNGAGPSVLLTGANHGDEYEGPLALLDLALNLDLADVHGRIIMLPFLNYPAFRAGRRTSPIDGGNMNRIFPGAPDGTMTQRIADYVQRYLLPMSDLVLDIHSGGSTLDFVPFAASHVLPDKTQEARCAAAAEAFNAPYTTKMLEIDSAGLLDTAAEEAGKTFVSTELRGGGTSTAYTARIARKGVRNVLIHAGVLDGEIVKEPSLSLDMPSMDCFTFADTDGLLEMCVDLGETVRAGDRLARIWPMDRTGVAPRDYFAKLDGMLIGRHFPGVTKTGDSIAVLGAVDEGLPPSSFRPEGIAAGQQQ</sequence>
<evidence type="ECO:0000256" key="3">
    <source>
        <dbReference type="ARBA" id="ARBA00022801"/>
    </source>
</evidence>
<keyword evidence="3" id="KW-0378">Hydrolase</keyword>
<dbReference type="Pfam" id="PF24827">
    <property type="entry name" value="AstE_AspA_cat"/>
    <property type="match status" value="1"/>
</dbReference>
<gene>
    <name evidence="6" type="primary">doeB</name>
    <name evidence="6" type="ORF">F1188_17590</name>
</gene>
<protein>
    <submittedName>
        <fullName evidence="6">N-alpha-acetyl diaminobutyric acid deacetylase DoeB</fullName>
    </submittedName>
</protein>
<dbReference type="Proteomes" id="UP000324065">
    <property type="component" value="Unassembled WGS sequence"/>
</dbReference>
<dbReference type="InterPro" id="IPR053138">
    <property type="entry name" value="N-alpha-Ac-DABA_deacetylase"/>
</dbReference>
<comment type="caution">
    <text evidence="6">The sequence shown here is derived from an EMBL/GenBank/DDBJ whole genome shotgun (WGS) entry which is preliminary data.</text>
</comment>
<evidence type="ECO:0000313" key="6">
    <source>
        <dbReference type="EMBL" id="KAA5604102.1"/>
    </source>
</evidence>
<evidence type="ECO:0000256" key="2">
    <source>
        <dbReference type="ARBA" id="ARBA00022723"/>
    </source>
</evidence>
<accession>A0A5M6I7J9</accession>
<dbReference type="InterPro" id="IPR055438">
    <property type="entry name" value="AstE_AspA_cat"/>
</dbReference>
<evidence type="ECO:0000256" key="1">
    <source>
        <dbReference type="ARBA" id="ARBA00001947"/>
    </source>
</evidence>
<organism evidence="6 7">
    <name type="scientific">Roseospira marina</name>
    <dbReference type="NCBI Taxonomy" id="140057"/>
    <lineage>
        <taxon>Bacteria</taxon>
        <taxon>Pseudomonadati</taxon>
        <taxon>Pseudomonadota</taxon>
        <taxon>Alphaproteobacteria</taxon>
        <taxon>Rhodospirillales</taxon>
        <taxon>Rhodospirillaceae</taxon>
        <taxon>Roseospira</taxon>
    </lineage>
</organism>
<dbReference type="Gene3D" id="3.40.630.10">
    <property type="entry name" value="Zn peptidases"/>
    <property type="match status" value="1"/>
</dbReference>
<evidence type="ECO:0000313" key="7">
    <source>
        <dbReference type="Proteomes" id="UP000324065"/>
    </source>
</evidence>
<dbReference type="SUPFAM" id="SSF53187">
    <property type="entry name" value="Zn-dependent exopeptidases"/>
    <property type="match status" value="1"/>
</dbReference>
<dbReference type="PANTHER" id="PTHR37326">
    <property type="entry name" value="BLL3975 PROTEIN"/>
    <property type="match status" value="1"/>
</dbReference>
<dbReference type="GO" id="GO:0016788">
    <property type="term" value="F:hydrolase activity, acting on ester bonds"/>
    <property type="evidence" value="ECO:0007669"/>
    <property type="project" value="InterPro"/>
</dbReference>
<feature type="domain" description="Succinylglutamate desuccinylase/Aspartoacylase catalytic" evidence="5">
    <location>
        <begin position="52"/>
        <end position="239"/>
    </location>
</feature>
<evidence type="ECO:0000256" key="4">
    <source>
        <dbReference type="ARBA" id="ARBA00022833"/>
    </source>
</evidence>